<dbReference type="Pfam" id="PF15812">
    <property type="entry name" value="MREG"/>
    <property type="match status" value="1"/>
</dbReference>
<evidence type="ECO:0000313" key="1">
    <source>
        <dbReference type="EMBL" id="KAF7709664.1"/>
    </source>
</evidence>
<proteinExistence type="predicted"/>
<organism evidence="1 2">
    <name type="scientific">Silurus meridionalis</name>
    <name type="common">Southern catfish</name>
    <name type="synonym">Silurus soldatovi meridionalis</name>
    <dbReference type="NCBI Taxonomy" id="175797"/>
    <lineage>
        <taxon>Eukaryota</taxon>
        <taxon>Metazoa</taxon>
        <taxon>Chordata</taxon>
        <taxon>Craniata</taxon>
        <taxon>Vertebrata</taxon>
        <taxon>Euteleostomi</taxon>
        <taxon>Actinopterygii</taxon>
        <taxon>Neopterygii</taxon>
        <taxon>Teleostei</taxon>
        <taxon>Ostariophysi</taxon>
        <taxon>Siluriformes</taxon>
        <taxon>Siluridae</taxon>
        <taxon>Silurus</taxon>
    </lineage>
</organism>
<reference evidence="1" key="1">
    <citation type="submission" date="2020-08" db="EMBL/GenBank/DDBJ databases">
        <title>Chromosome-level assembly of Southern catfish (Silurus meridionalis) provides insights into visual adaptation to the nocturnal and benthic lifestyles.</title>
        <authorList>
            <person name="Zhang Y."/>
            <person name="Wang D."/>
            <person name="Peng Z."/>
        </authorList>
    </citation>
    <scope>NUCLEOTIDE SEQUENCE</scope>
    <source>
        <strain evidence="1">SWU-2019-XX</strain>
        <tissue evidence="1">Muscle</tissue>
    </source>
</reference>
<protein>
    <submittedName>
        <fullName evidence="1">Uncharacterized protein</fullName>
    </submittedName>
</protein>
<accession>A0A8T0BRK5</accession>
<keyword evidence="2" id="KW-1185">Reference proteome</keyword>
<name>A0A8T0BRK5_SILME</name>
<evidence type="ECO:0000313" key="2">
    <source>
        <dbReference type="Proteomes" id="UP000606274"/>
    </source>
</evidence>
<dbReference type="AlphaFoldDB" id="A0A8T0BRK5"/>
<dbReference type="GO" id="GO:0042470">
    <property type="term" value="C:melanosome"/>
    <property type="evidence" value="ECO:0007669"/>
    <property type="project" value="InterPro"/>
</dbReference>
<dbReference type="EMBL" id="JABFDY010000003">
    <property type="protein sequence ID" value="KAF7709664.1"/>
    <property type="molecule type" value="Genomic_DNA"/>
</dbReference>
<dbReference type="Proteomes" id="UP000606274">
    <property type="component" value="Unassembled WGS sequence"/>
</dbReference>
<dbReference type="GO" id="GO:0032402">
    <property type="term" value="P:melanosome transport"/>
    <property type="evidence" value="ECO:0007669"/>
    <property type="project" value="InterPro"/>
</dbReference>
<dbReference type="PANTHER" id="PTHR34340:SF3">
    <property type="entry name" value="MELANOREGULIN"/>
    <property type="match status" value="1"/>
</dbReference>
<dbReference type="PANTHER" id="PTHR34340">
    <property type="entry name" value="MELANOREGULIN"/>
    <property type="match status" value="1"/>
</dbReference>
<comment type="caution">
    <text evidence="1">The sequence shown here is derived from an EMBL/GenBank/DDBJ whole genome shotgun (WGS) entry which is preliminary data.</text>
</comment>
<sequence length="212" mass="24016">MTRCLLKLVLLHTLRLDQNHGMHFPVLKVSKASVLSESEVCVLEFVQVWKPWTLPSPSTSITTGESDQELQTFIMMRNQVDKEDWEKLNYDIYALQYARRMQVCFGVFLAVTPGYQREVYSLLAVNRQSVISNGGNLERARELLYTVCNESCLFLGGIEPNDRFLFVMKTSLPLFALKLTTAKRALNFGHDDIGGLRITCLSVHVSMAAGFC</sequence>
<dbReference type="InterPro" id="IPR031638">
    <property type="entry name" value="Melanoregulin"/>
</dbReference>
<dbReference type="GO" id="GO:0030318">
    <property type="term" value="P:melanocyte differentiation"/>
    <property type="evidence" value="ECO:0007669"/>
    <property type="project" value="TreeGrafter"/>
</dbReference>
<gene>
    <name evidence="1" type="ORF">HF521_016514</name>
</gene>